<keyword evidence="4" id="KW-1185">Reference proteome</keyword>
<dbReference type="Proteomes" id="UP000787672">
    <property type="component" value="Unassembled WGS sequence"/>
</dbReference>
<feature type="region of interest" description="Disordered" evidence="1">
    <location>
        <begin position="178"/>
        <end position="224"/>
    </location>
</feature>
<feature type="domain" description="Replication initiator A N-terminal" evidence="2">
    <location>
        <begin position="26"/>
        <end position="98"/>
    </location>
</feature>
<evidence type="ECO:0000313" key="3">
    <source>
        <dbReference type="EMBL" id="MBU5626364.1"/>
    </source>
</evidence>
<dbReference type="EMBL" id="JAHLQN010000001">
    <property type="protein sequence ID" value="MBU5626364.1"/>
    <property type="molecule type" value="Genomic_DNA"/>
</dbReference>
<proteinExistence type="predicted"/>
<sequence>MRAAKMKERPTFQLMCQTDVQSIYHMQMPRWLFSDPRYCEMSLDAKVTYTFLLNRFQLSRRNGWVNERGEVFVIFPRKALAKELRICEQRVTAAFKKLVELKLVWEKRCGRGDANQIYLARVTPIEDPDYSCAPFITEDESEVRGSRTSNLEGLADGKPSAACQEPQNLLSKNREDCASRTAKSAIPEPQKLTPSKKEKRKIDQSHMEVRQSVRAPVQDGRTDGDAEEELLDILDGCELECFAPETALVFENAIERLFYADSFRIGNATLPQSRVRAKLRRLDGMILREAESKLRANQERNVKNSTAYTMAVLFNCIAESESDLMIDPYLNTICAAV</sequence>
<comment type="caution">
    <text evidence="3">The sequence shown here is derived from an EMBL/GenBank/DDBJ whole genome shotgun (WGS) entry which is preliminary data.</text>
</comment>
<evidence type="ECO:0000313" key="4">
    <source>
        <dbReference type="Proteomes" id="UP000787672"/>
    </source>
</evidence>
<name>A0ABS6FAP2_9FIRM</name>
<evidence type="ECO:0000256" key="1">
    <source>
        <dbReference type="SAM" id="MobiDB-lite"/>
    </source>
</evidence>
<dbReference type="InterPro" id="IPR010724">
    <property type="entry name" value="RepA_N"/>
</dbReference>
<evidence type="ECO:0000259" key="2">
    <source>
        <dbReference type="Pfam" id="PF06970"/>
    </source>
</evidence>
<organism evidence="3 4">
    <name type="scientific">Dysosmobacter acutus</name>
    <dbReference type="NCBI Taxonomy" id="2841504"/>
    <lineage>
        <taxon>Bacteria</taxon>
        <taxon>Bacillati</taxon>
        <taxon>Bacillota</taxon>
        <taxon>Clostridia</taxon>
        <taxon>Eubacteriales</taxon>
        <taxon>Oscillospiraceae</taxon>
        <taxon>Dysosmobacter</taxon>
    </lineage>
</organism>
<gene>
    <name evidence="3" type="ORF">KQI82_05435</name>
</gene>
<accession>A0ABS6FAP2</accession>
<dbReference type="RefSeq" id="WP_216522153.1">
    <property type="nucleotide sequence ID" value="NZ_JAHLQN010000001.1"/>
</dbReference>
<feature type="compositionally biased region" description="Basic and acidic residues" evidence="1">
    <location>
        <begin position="200"/>
        <end position="211"/>
    </location>
</feature>
<feature type="region of interest" description="Disordered" evidence="1">
    <location>
        <begin position="141"/>
        <end position="166"/>
    </location>
</feature>
<protein>
    <submittedName>
        <fullName evidence="3">Replication initiator protein A</fullName>
    </submittedName>
</protein>
<reference evidence="3 4" key="1">
    <citation type="submission" date="2021-06" db="EMBL/GenBank/DDBJ databases">
        <authorList>
            <person name="Sun Q."/>
            <person name="Li D."/>
        </authorList>
    </citation>
    <scope>NUCLEOTIDE SEQUENCE [LARGE SCALE GENOMIC DNA]</scope>
    <source>
        <strain evidence="3 4">MSJ-2</strain>
    </source>
</reference>
<dbReference type="Pfam" id="PF06970">
    <property type="entry name" value="RepA_N"/>
    <property type="match status" value="1"/>
</dbReference>